<dbReference type="EMBL" id="CAXIEN010000037">
    <property type="protein sequence ID" value="CAL1269031.1"/>
    <property type="molecule type" value="Genomic_DNA"/>
</dbReference>
<accession>A0AAV1ZBI0</accession>
<feature type="domain" description="MADF" evidence="2">
    <location>
        <begin position="10"/>
        <end position="103"/>
    </location>
</feature>
<feature type="compositionally biased region" description="Low complexity" evidence="1">
    <location>
        <begin position="137"/>
        <end position="161"/>
    </location>
</feature>
<reference evidence="3 4" key="1">
    <citation type="submission" date="2024-04" db="EMBL/GenBank/DDBJ databases">
        <authorList>
            <person name="Rising A."/>
            <person name="Reimegard J."/>
            <person name="Sonavane S."/>
            <person name="Akerstrom W."/>
            <person name="Nylinder S."/>
            <person name="Hedman E."/>
            <person name="Kallberg Y."/>
        </authorList>
    </citation>
    <scope>NUCLEOTIDE SEQUENCE [LARGE SCALE GENOMIC DNA]</scope>
</reference>
<sequence length="426" mass="47053">MRFSERETCKIAELYRQSECLWNVNNANFKNRHVKQATWEAIAREMNIENFTAADVRTKIKSLKSTYRLELIKMKGLAKSGIESYKTNLKWFNTMDSIVKKMKSFQSPGDNQSVENGEHIPEGALLDDSQWEQQPGSSLEIASESVSSAPSMPSESEIEQSIRSISQTEVIAVTPAVQSLSNSDIYSVISETQDVQTVSHAQVVTVTPEIITVKSVSSPETITVTSGIQQTVNSVSDSTVTPEPSGIQTVNSASTPKFFALIPDIQTSKSISTPRFVTVSAGNNQNVRYVSGSPGITLAPEIQKRVEQTSTNESPGHRKRRHEVSSIDSNTDVRQINNVRTVSGDFNDQREDEMDAFGHFVAMNLRKMSMQSALSAQSEILSILTRYRLIDSATNPLSKQTFPCIVTNGSSTSQNPVVLQKLFLKS</sequence>
<evidence type="ECO:0000256" key="1">
    <source>
        <dbReference type="SAM" id="MobiDB-lite"/>
    </source>
</evidence>
<dbReference type="Proteomes" id="UP001497382">
    <property type="component" value="Unassembled WGS sequence"/>
</dbReference>
<protein>
    <recommendedName>
        <fullName evidence="2">MADF domain-containing protein</fullName>
    </recommendedName>
</protein>
<feature type="compositionally biased region" description="Polar residues" evidence="1">
    <location>
        <begin position="326"/>
        <end position="346"/>
    </location>
</feature>
<evidence type="ECO:0000313" key="4">
    <source>
        <dbReference type="Proteomes" id="UP001497382"/>
    </source>
</evidence>
<dbReference type="PROSITE" id="PS51029">
    <property type="entry name" value="MADF"/>
    <property type="match status" value="1"/>
</dbReference>
<dbReference type="PANTHER" id="PTHR21505:SF12">
    <property type="entry name" value="MADF DOMAIN-CONTAINING PROTEIN-RELATED"/>
    <property type="match status" value="1"/>
</dbReference>
<dbReference type="PANTHER" id="PTHR21505">
    <property type="entry name" value="MADF DOMAIN-CONTAINING PROTEIN-RELATED"/>
    <property type="match status" value="1"/>
</dbReference>
<organism evidence="3 4">
    <name type="scientific">Larinioides sclopetarius</name>
    <dbReference type="NCBI Taxonomy" id="280406"/>
    <lineage>
        <taxon>Eukaryota</taxon>
        <taxon>Metazoa</taxon>
        <taxon>Ecdysozoa</taxon>
        <taxon>Arthropoda</taxon>
        <taxon>Chelicerata</taxon>
        <taxon>Arachnida</taxon>
        <taxon>Araneae</taxon>
        <taxon>Araneomorphae</taxon>
        <taxon>Entelegynae</taxon>
        <taxon>Araneoidea</taxon>
        <taxon>Araneidae</taxon>
        <taxon>Larinioides</taxon>
    </lineage>
</organism>
<proteinExistence type="predicted"/>
<name>A0AAV1ZBI0_9ARAC</name>
<comment type="caution">
    <text evidence="3">The sequence shown here is derived from an EMBL/GenBank/DDBJ whole genome shotgun (WGS) entry which is preliminary data.</text>
</comment>
<dbReference type="SMART" id="SM00595">
    <property type="entry name" value="MADF"/>
    <property type="match status" value="1"/>
</dbReference>
<evidence type="ECO:0000313" key="3">
    <source>
        <dbReference type="EMBL" id="CAL1269031.1"/>
    </source>
</evidence>
<dbReference type="InterPro" id="IPR006578">
    <property type="entry name" value="MADF-dom"/>
</dbReference>
<dbReference type="Pfam" id="PF10545">
    <property type="entry name" value="MADF_DNA_bdg"/>
    <property type="match status" value="1"/>
</dbReference>
<dbReference type="AlphaFoldDB" id="A0AAV1ZBI0"/>
<feature type="region of interest" description="Disordered" evidence="1">
    <location>
        <begin position="306"/>
        <end position="346"/>
    </location>
</feature>
<evidence type="ECO:0000259" key="2">
    <source>
        <dbReference type="PROSITE" id="PS51029"/>
    </source>
</evidence>
<feature type="region of interest" description="Disordered" evidence="1">
    <location>
        <begin position="131"/>
        <end position="161"/>
    </location>
</feature>
<keyword evidence="4" id="KW-1185">Reference proteome</keyword>
<gene>
    <name evidence="3" type="ORF">LARSCL_LOCUS4528</name>
</gene>